<sequence>MNPSEVPYPEDGTHALAEDCRRCPALCESRTRISWGNGPRDARVVVVGEAPAAGDPGADRWKGGNLTGAAYTSRASGRKVRALVADAGVGPAYYTNAVKCHPAGNRDPTEEERTNCRPWLREEVATVAPDAILPTGKHATASVFALLGRDLDGFLDTVLAPVDTEYGRVVPLLHPSYEEVWRSRLGHTRESYVAALAEAVSR</sequence>
<keyword evidence="4" id="KW-0378">Hydrolase</keyword>
<dbReference type="AlphaFoldDB" id="A0ABD5ZPA9"/>
<feature type="domain" description="Uracil-DNA glycosylase-like" evidence="8">
    <location>
        <begin position="35"/>
        <end position="197"/>
    </location>
</feature>
<comment type="caution">
    <text evidence="9">The sequence shown here is derived from an EMBL/GenBank/DDBJ whole genome shotgun (WGS) entry which is preliminary data.</text>
</comment>
<dbReference type="InterPro" id="IPR051536">
    <property type="entry name" value="UDG_Type-4/5"/>
</dbReference>
<dbReference type="GO" id="GO:0097506">
    <property type="term" value="F:deaminated base DNA N-glycosylase activity"/>
    <property type="evidence" value="ECO:0007669"/>
    <property type="project" value="UniProtKB-ARBA"/>
</dbReference>
<evidence type="ECO:0000256" key="5">
    <source>
        <dbReference type="ARBA" id="ARBA00023004"/>
    </source>
</evidence>
<dbReference type="CDD" id="cd10030">
    <property type="entry name" value="UDG-F4_TTUDGA_SPO1dp_like"/>
    <property type="match status" value="1"/>
</dbReference>
<evidence type="ECO:0000256" key="4">
    <source>
        <dbReference type="ARBA" id="ARBA00022801"/>
    </source>
</evidence>
<keyword evidence="3" id="KW-0227">DNA damage</keyword>
<reference evidence="9 10" key="1">
    <citation type="journal article" date="2019" name="Int. J. Syst. Evol. Microbiol.">
        <title>The Global Catalogue of Microorganisms (GCM) 10K type strain sequencing project: providing services to taxonomists for standard genome sequencing and annotation.</title>
        <authorList>
            <consortium name="The Broad Institute Genomics Platform"/>
            <consortium name="The Broad Institute Genome Sequencing Center for Infectious Disease"/>
            <person name="Wu L."/>
            <person name="Ma J."/>
        </authorList>
    </citation>
    <scope>NUCLEOTIDE SEQUENCE [LARGE SCALE GENOMIC DNA]</scope>
    <source>
        <strain evidence="9 10">DT85</strain>
    </source>
</reference>
<dbReference type="Pfam" id="PF03167">
    <property type="entry name" value="UDG"/>
    <property type="match status" value="1"/>
</dbReference>
<evidence type="ECO:0000256" key="7">
    <source>
        <dbReference type="ARBA" id="ARBA00023204"/>
    </source>
</evidence>
<dbReference type="Gene3D" id="3.40.470.10">
    <property type="entry name" value="Uracil-DNA glycosylase-like domain"/>
    <property type="match status" value="1"/>
</dbReference>
<evidence type="ECO:0000259" key="8">
    <source>
        <dbReference type="SMART" id="SM00986"/>
    </source>
</evidence>
<organism evidence="9 10">
    <name type="scientific">Halosegnis marinus</name>
    <dbReference type="NCBI Taxonomy" id="3034023"/>
    <lineage>
        <taxon>Archaea</taxon>
        <taxon>Methanobacteriati</taxon>
        <taxon>Methanobacteriota</taxon>
        <taxon>Stenosarchaea group</taxon>
        <taxon>Halobacteria</taxon>
        <taxon>Halobacteriales</taxon>
        <taxon>Natronomonadaceae</taxon>
        <taxon>Halosegnis</taxon>
    </lineage>
</organism>
<keyword evidence="5" id="KW-0408">Iron</keyword>
<dbReference type="GO" id="GO:0046872">
    <property type="term" value="F:metal ion binding"/>
    <property type="evidence" value="ECO:0007669"/>
    <property type="project" value="UniProtKB-KW"/>
</dbReference>
<dbReference type="SMART" id="SM00987">
    <property type="entry name" value="UreE_C"/>
    <property type="match status" value="1"/>
</dbReference>
<dbReference type="InterPro" id="IPR005122">
    <property type="entry name" value="Uracil-DNA_glycosylase-like"/>
</dbReference>
<dbReference type="RefSeq" id="WP_276233423.1">
    <property type="nucleotide sequence ID" value="NZ_CP119802.1"/>
</dbReference>
<keyword evidence="7" id="KW-0234">DNA repair</keyword>
<name>A0ABD5ZPA9_9EURY</name>
<evidence type="ECO:0000256" key="1">
    <source>
        <dbReference type="ARBA" id="ARBA00022485"/>
    </source>
</evidence>
<evidence type="ECO:0000256" key="2">
    <source>
        <dbReference type="ARBA" id="ARBA00022723"/>
    </source>
</evidence>
<evidence type="ECO:0000313" key="9">
    <source>
        <dbReference type="EMBL" id="MFC7235293.1"/>
    </source>
</evidence>
<gene>
    <name evidence="9" type="ORF">ACFQJ4_08205</name>
</gene>
<accession>A0ABD5ZPA9</accession>
<keyword evidence="1" id="KW-0004">4Fe-4S</keyword>
<dbReference type="EMBL" id="JBHTAP010000001">
    <property type="protein sequence ID" value="MFC7235293.1"/>
    <property type="molecule type" value="Genomic_DNA"/>
</dbReference>
<dbReference type="GO" id="GO:0051539">
    <property type="term" value="F:4 iron, 4 sulfur cluster binding"/>
    <property type="evidence" value="ECO:0007669"/>
    <property type="project" value="UniProtKB-KW"/>
</dbReference>
<evidence type="ECO:0000256" key="6">
    <source>
        <dbReference type="ARBA" id="ARBA00023014"/>
    </source>
</evidence>
<dbReference type="InterPro" id="IPR036895">
    <property type="entry name" value="Uracil-DNA_glycosylase-like_sf"/>
</dbReference>
<proteinExistence type="predicted"/>
<dbReference type="SUPFAM" id="SSF52141">
    <property type="entry name" value="Uracil-DNA glycosylase-like"/>
    <property type="match status" value="1"/>
</dbReference>
<dbReference type="GeneID" id="79266984"/>
<dbReference type="PANTHER" id="PTHR33693">
    <property type="entry name" value="TYPE-5 URACIL-DNA GLYCOSYLASE"/>
    <property type="match status" value="1"/>
</dbReference>
<keyword evidence="6" id="KW-0411">Iron-sulfur</keyword>
<dbReference type="PANTHER" id="PTHR33693:SF1">
    <property type="entry name" value="TYPE-4 URACIL-DNA GLYCOSYLASE"/>
    <property type="match status" value="1"/>
</dbReference>
<dbReference type="GO" id="GO:0006281">
    <property type="term" value="P:DNA repair"/>
    <property type="evidence" value="ECO:0007669"/>
    <property type="project" value="UniProtKB-KW"/>
</dbReference>
<evidence type="ECO:0000256" key="3">
    <source>
        <dbReference type="ARBA" id="ARBA00022763"/>
    </source>
</evidence>
<evidence type="ECO:0000313" key="10">
    <source>
        <dbReference type="Proteomes" id="UP001596398"/>
    </source>
</evidence>
<keyword evidence="10" id="KW-1185">Reference proteome</keyword>
<protein>
    <submittedName>
        <fullName evidence="9">Uracil-DNA glycosylase family protein</fullName>
    </submittedName>
</protein>
<dbReference type="Proteomes" id="UP001596398">
    <property type="component" value="Unassembled WGS sequence"/>
</dbReference>
<keyword evidence="2" id="KW-0479">Metal-binding</keyword>
<dbReference type="SMART" id="SM00986">
    <property type="entry name" value="UDG"/>
    <property type="match status" value="1"/>
</dbReference>